<keyword evidence="6" id="KW-0862">Zinc</keyword>
<keyword evidence="9" id="KW-1133">Transmembrane helix</keyword>
<keyword evidence="7 9" id="KW-0472">Membrane</keyword>
<dbReference type="KEGG" id="aplc:110980317"/>
<evidence type="ECO:0000259" key="10">
    <source>
        <dbReference type="PROSITE" id="PS51837"/>
    </source>
</evidence>
<dbReference type="Proteomes" id="UP000694845">
    <property type="component" value="Unplaced"/>
</dbReference>
<sequence>MEETTDPSAPPPDYEASQQQQQAGVVQEPMSGPETEMQPPPYLEEWKQQPIPQPGPVYGAGWPQQPIPQPAPGPAGTGWQQPAPVMQQPQSAFVTLSPGTFTALPTAMQCPHCGNSITTKTEKQVGSGVWATAAIMCFIGFFFLVCCIGLIPFCIPSLMDTVHSCPVCKKVLGTHRLM</sequence>
<dbReference type="GeneID" id="110980317"/>
<dbReference type="AlphaFoldDB" id="A0A8B7YH66"/>
<evidence type="ECO:0000256" key="1">
    <source>
        <dbReference type="ARBA" id="ARBA00004414"/>
    </source>
</evidence>
<dbReference type="OrthoDB" id="4713066at2759"/>
<name>A0A8B7YH66_ACAPL</name>
<evidence type="ECO:0000313" key="11">
    <source>
        <dbReference type="Proteomes" id="UP000694845"/>
    </source>
</evidence>
<evidence type="ECO:0000256" key="4">
    <source>
        <dbReference type="ARBA" id="ARBA00005975"/>
    </source>
</evidence>
<organism evidence="11 12">
    <name type="scientific">Acanthaster planci</name>
    <name type="common">Crown-of-thorns starfish</name>
    <dbReference type="NCBI Taxonomy" id="133434"/>
    <lineage>
        <taxon>Eukaryota</taxon>
        <taxon>Metazoa</taxon>
        <taxon>Echinodermata</taxon>
        <taxon>Eleutherozoa</taxon>
        <taxon>Asterozoa</taxon>
        <taxon>Asteroidea</taxon>
        <taxon>Valvatacea</taxon>
        <taxon>Valvatida</taxon>
        <taxon>Acanthasteridae</taxon>
        <taxon>Acanthaster</taxon>
    </lineage>
</organism>
<dbReference type="SMART" id="SM00714">
    <property type="entry name" value="LITAF"/>
    <property type="match status" value="1"/>
</dbReference>
<keyword evidence="5" id="KW-0479">Metal-binding</keyword>
<feature type="domain" description="LITAF" evidence="10">
    <location>
        <begin position="90"/>
        <end position="177"/>
    </location>
</feature>
<comment type="similarity">
    <text evidence="4">Belongs to the CDIP1/LITAF family.</text>
</comment>
<gene>
    <name evidence="12" type="primary">LOC110980317</name>
</gene>
<accession>A0A8B7YH66</accession>
<evidence type="ECO:0000256" key="9">
    <source>
        <dbReference type="SAM" id="Phobius"/>
    </source>
</evidence>
<reference evidence="12" key="1">
    <citation type="submission" date="2025-08" db="UniProtKB">
        <authorList>
            <consortium name="RefSeq"/>
        </authorList>
    </citation>
    <scope>IDENTIFICATION</scope>
</reference>
<evidence type="ECO:0000313" key="12">
    <source>
        <dbReference type="RefSeq" id="XP_022092589.1"/>
    </source>
</evidence>
<dbReference type="RefSeq" id="XP_022092589.1">
    <property type="nucleotide sequence ID" value="XM_022236897.1"/>
</dbReference>
<evidence type="ECO:0000256" key="3">
    <source>
        <dbReference type="ARBA" id="ARBA00004630"/>
    </source>
</evidence>
<keyword evidence="11" id="KW-1185">Reference proteome</keyword>
<comment type="subcellular location">
    <subcellularLocation>
        <location evidence="2">Endosome membrane</location>
        <topology evidence="2">Peripheral membrane protein</topology>
    </subcellularLocation>
    <subcellularLocation>
        <location evidence="1">Late endosome membrane</location>
    </subcellularLocation>
    <subcellularLocation>
        <location evidence="3">Lysosome membrane</location>
        <topology evidence="3">Peripheral membrane protein</topology>
        <orientation evidence="3">Cytoplasmic side</orientation>
    </subcellularLocation>
</comment>
<dbReference type="PANTHER" id="PTHR23292:SF6">
    <property type="entry name" value="FI16602P1-RELATED"/>
    <property type="match status" value="1"/>
</dbReference>
<feature type="transmembrane region" description="Helical" evidence="9">
    <location>
        <begin position="129"/>
        <end position="153"/>
    </location>
</feature>
<evidence type="ECO:0000256" key="5">
    <source>
        <dbReference type="ARBA" id="ARBA00022723"/>
    </source>
</evidence>
<dbReference type="PROSITE" id="PS51837">
    <property type="entry name" value="LITAF"/>
    <property type="match status" value="1"/>
</dbReference>
<dbReference type="Pfam" id="PF10601">
    <property type="entry name" value="zf-LITAF-like"/>
    <property type="match status" value="1"/>
</dbReference>
<dbReference type="PANTHER" id="PTHR23292">
    <property type="entry name" value="LIPOPOLYSACCHARIDE-INDUCED TUMOR NECROSIS FACTOR-ALPHA FACTOR"/>
    <property type="match status" value="1"/>
</dbReference>
<keyword evidence="9" id="KW-0812">Transmembrane</keyword>
<evidence type="ECO:0000256" key="7">
    <source>
        <dbReference type="ARBA" id="ARBA00023136"/>
    </source>
</evidence>
<dbReference type="InterPro" id="IPR037519">
    <property type="entry name" value="LITAF_fam"/>
</dbReference>
<evidence type="ECO:0000256" key="2">
    <source>
        <dbReference type="ARBA" id="ARBA00004481"/>
    </source>
</evidence>
<dbReference type="GO" id="GO:0005765">
    <property type="term" value="C:lysosomal membrane"/>
    <property type="evidence" value="ECO:0007669"/>
    <property type="project" value="UniProtKB-SubCell"/>
</dbReference>
<proteinExistence type="inferred from homology"/>
<dbReference type="InterPro" id="IPR006629">
    <property type="entry name" value="LITAF"/>
</dbReference>
<feature type="region of interest" description="Disordered" evidence="8">
    <location>
        <begin position="1"/>
        <end position="83"/>
    </location>
</feature>
<dbReference type="GO" id="GO:0008270">
    <property type="term" value="F:zinc ion binding"/>
    <property type="evidence" value="ECO:0007669"/>
    <property type="project" value="TreeGrafter"/>
</dbReference>
<protein>
    <submittedName>
        <fullName evidence="12">Cell death-inducing p53-target protein 1 homolog isoform X1</fullName>
    </submittedName>
</protein>
<dbReference type="GO" id="GO:0031902">
    <property type="term" value="C:late endosome membrane"/>
    <property type="evidence" value="ECO:0007669"/>
    <property type="project" value="UniProtKB-SubCell"/>
</dbReference>
<evidence type="ECO:0000256" key="6">
    <source>
        <dbReference type="ARBA" id="ARBA00022833"/>
    </source>
</evidence>
<evidence type="ECO:0000256" key="8">
    <source>
        <dbReference type="SAM" id="MobiDB-lite"/>
    </source>
</evidence>